<dbReference type="EMBL" id="JAAITA010000001">
    <property type="protein sequence ID" value="NSJ84782.1"/>
    <property type="molecule type" value="Genomic_DNA"/>
</dbReference>
<dbReference type="Proteomes" id="UP000822142">
    <property type="component" value="Unassembled WGS sequence"/>
</dbReference>
<keyword evidence="1" id="KW-0812">Transmembrane</keyword>
<dbReference type="SUPFAM" id="SSF117892">
    <property type="entry name" value="Band 7/SPFH domain"/>
    <property type="match status" value="1"/>
</dbReference>
<name>A0ABX2I2Z5_BLAHA</name>
<gene>
    <name evidence="3" type="ORF">G5A70_00980</name>
</gene>
<dbReference type="Gene3D" id="3.30.479.30">
    <property type="entry name" value="Band 7 domain"/>
    <property type="match status" value="1"/>
</dbReference>
<dbReference type="CDD" id="cd03402">
    <property type="entry name" value="SPFH_like_u2"/>
    <property type="match status" value="1"/>
</dbReference>
<protein>
    <submittedName>
        <fullName evidence="3">SPFH domain-containing protein</fullName>
    </submittedName>
</protein>
<evidence type="ECO:0000313" key="4">
    <source>
        <dbReference type="Proteomes" id="UP000822142"/>
    </source>
</evidence>
<organism evidence="3 4">
    <name type="scientific">Blautia hansenii</name>
    <name type="common">Ruminococcus hansenii</name>
    <dbReference type="NCBI Taxonomy" id="1322"/>
    <lineage>
        <taxon>Bacteria</taxon>
        <taxon>Bacillati</taxon>
        <taxon>Bacillota</taxon>
        <taxon>Clostridia</taxon>
        <taxon>Lachnospirales</taxon>
        <taxon>Lachnospiraceae</taxon>
        <taxon>Blautia</taxon>
    </lineage>
</organism>
<accession>A0ABX2I2Z5</accession>
<proteinExistence type="predicted"/>
<reference evidence="3 4" key="1">
    <citation type="journal article" date="2020" name="Cell Host Microbe">
        <title>Functional and Genomic Variation between Human-Derived Isolates of Lachnospiraceae Reveals Inter- and Intra-Species Diversity.</title>
        <authorList>
            <person name="Sorbara M.T."/>
            <person name="Littmann E.R."/>
            <person name="Fontana E."/>
            <person name="Moody T.U."/>
            <person name="Kohout C.E."/>
            <person name="Gjonbalaj M."/>
            <person name="Eaton V."/>
            <person name="Seok R."/>
            <person name="Leiner I.M."/>
            <person name="Pamer E.G."/>
        </authorList>
    </citation>
    <scope>NUCLEOTIDE SEQUENCE [LARGE SCALE GENOMIC DNA]</scope>
    <source>
        <strain evidence="3 4">MSK.15.26</strain>
    </source>
</reference>
<keyword evidence="1" id="KW-1133">Transmembrane helix</keyword>
<dbReference type="RefSeq" id="WP_173747257.1">
    <property type="nucleotide sequence ID" value="NZ_JAAITA010000001.1"/>
</dbReference>
<dbReference type="SMART" id="SM00244">
    <property type="entry name" value="PHB"/>
    <property type="match status" value="1"/>
</dbReference>
<feature type="domain" description="Band 7" evidence="2">
    <location>
        <begin position="75"/>
        <end position="255"/>
    </location>
</feature>
<dbReference type="PANTHER" id="PTHR43446:SF1">
    <property type="entry name" value="BAND 7 DOMAIN-CONTAINING PROTEIN"/>
    <property type="match status" value="1"/>
</dbReference>
<dbReference type="PANTHER" id="PTHR43446">
    <property type="entry name" value="MEMBRANE PROTEIN-RELATED"/>
    <property type="match status" value="1"/>
</dbReference>
<keyword evidence="4" id="KW-1185">Reference proteome</keyword>
<feature type="transmembrane region" description="Helical" evidence="1">
    <location>
        <begin position="21"/>
        <end position="42"/>
    </location>
</feature>
<dbReference type="InterPro" id="IPR036013">
    <property type="entry name" value="Band_7/SPFH_dom_sf"/>
</dbReference>
<sequence length="322" mass="34817">MSEENKGKNEIQKEKVLQAKSGFGMLILGCILAAAGIGGFVWGALLCDRNGAEVLGIAAIIAGTLAFLAGILILCGLKVINPKEALVLALFGNYYGTLMKEGFFWVNPFVTAINPTVKAAANGKSVNRKVSLKTMTLNNEKQKVNDETGNPVEIGAVAIWKVVNPTKAVINVENYKSYLSIQCDSIIRNTARKYPYDAAEGKDEKSLRGSSQEIADIMCRELQEKVENAGIKILEVRITHLAYAPEIASAMLQRQQAAAIIDARQKIVEGAVGMVEMALEKLSENEIVELDEERKAAMVSNLLVVLCGNKDAQPIVNSGSIY</sequence>
<feature type="transmembrane region" description="Helical" evidence="1">
    <location>
        <begin position="54"/>
        <end position="77"/>
    </location>
</feature>
<keyword evidence="1" id="KW-0472">Membrane</keyword>
<evidence type="ECO:0000256" key="1">
    <source>
        <dbReference type="SAM" id="Phobius"/>
    </source>
</evidence>
<evidence type="ECO:0000259" key="2">
    <source>
        <dbReference type="SMART" id="SM00244"/>
    </source>
</evidence>
<dbReference type="InterPro" id="IPR001107">
    <property type="entry name" value="Band_7"/>
</dbReference>
<evidence type="ECO:0000313" key="3">
    <source>
        <dbReference type="EMBL" id="NSJ84782.1"/>
    </source>
</evidence>
<comment type="caution">
    <text evidence="3">The sequence shown here is derived from an EMBL/GenBank/DDBJ whole genome shotgun (WGS) entry which is preliminary data.</text>
</comment>
<dbReference type="Pfam" id="PF01145">
    <property type="entry name" value="Band_7"/>
    <property type="match status" value="1"/>
</dbReference>